<accession>A0A368R6G3</accession>
<reference evidence="2" key="2">
    <citation type="submission" date="2015-07" db="EMBL/GenBank/DDBJ databases">
        <authorList>
            <person name="Noorani M."/>
        </authorList>
    </citation>
    <scope>NUCLEOTIDE SEQUENCE</scope>
    <source>
        <strain evidence="2">Yugu1</strain>
    </source>
</reference>
<evidence type="ECO:0000256" key="1">
    <source>
        <dbReference type="SAM" id="MobiDB-lite"/>
    </source>
</evidence>
<proteinExistence type="predicted"/>
<organism evidence="2">
    <name type="scientific">Setaria italica</name>
    <name type="common">Foxtail millet</name>
    <name type="synonym">Panicum italicum</name>
    <dbReference type="NCBI Taxonomy" id="4555"/>
    <lineage>
        <taxon>Eukaryota</taxon>
        <taxon>Viridiplantae</taxon>
        <taxon>Streptophyta</taxon>
        <taxon>Embryophyta</taxon>
        <taxon>Tracheophyta</taxon>
        <taxon>Spermatophyta</taxon>
        <taxon>Magnoliopsida</taxon>
        <taxon>Liliopsida</taxon>
        <taxon>Poales</taxon>
        <taxon>Poaceae</taxon>
        <taxon>PACMAD clade</taxon>
        <taxon>Panicoideae</taxon>
        <taxon>Panicodae</taxon>
        <taxon>Paniceae</taxon>
        <taxon>Cenchrinae</taxon>
        <taxon>Setaria</taxon>
    </lineage>
</organism>
<protein>
    <submittedName>
        <fullName evidence="2">Uncharacterized protein</fullName>
    </submittedName>
</protein>
<dbReference type="AlphaFoldDB" id="A0A368R6G3"/>
<dbReference type="EMBL" id="CM003532">
    <property type="protein sequence ID" value="RCV25781.1"/>
    <property type="molecule type" value="Genomic_DNA"/>
</dbReference>
<evidence type="ECO:0000313" key="2">
    <source>
        <dbReference type="EMBL" id="RCV25781.1"/>
    </source>
</evidence>
<reference evidence="2" key="1">
    <citation type="journal article" date="2012" name="Nat. Biotechnol.">
        <title>Reference genome sequence of the model plant Setaria.</title>
        <authorList>
            <person name="Bennetzen J.L."/>
            <person name="Schmutz J."/>
            <person name="Wang H."/>
            <person name="Percifield R."/>
            <person name="Hawkins J."/>
            <person name="Pontaroli A.C."/>
            <person name="Estep M."/>
            <person name="Feng L."/>
            <person name="Vaughn J.N."/>
            <person name="Grimwood J."/>
            <person name="Jenkins J."/>
            <person name="Barry K."/>
            <person name="Lindquist E."/>
            <person name="Hellsten U."/>
            <person name="Deshpande S."/>
            <person name="Wang X."/>
            <person name="Wu X."/>
            <person name="Mitros T."/>
            <person name="Triplett J."/>
            <person name="Yang X."/>
            <person name="Ye C.Y."/>
            <person name="Mauro-Herrera M."/>
            <person name="Wang L."/>
            <person name="Li P."/>
            <person name="Sharma M."/>
            <person name="Sharma R."/>
            <person name="Ronald P.C."/>
            <person name="Panaud O."/>
            <person name="Kellogg E.A."/>
            <person name="Brutnell T.P."/>
            <person name="Doust A.N."/>
            <person name="Tuskan G.A."/>
            <person name="Rokhsar D."/>
            <person name="Devos K.M."/>
        </authorList>
    </citation>
    <scope>NUCLEOTIDE SEQUENCE [LARGE SCALE GENOMIC DNA]</scope>
    <source>
        <strain evidence="2">Yugu1</strain>
    </source>
</reference>
<sequence>MASSAPSLLMKAASPQQQCSLAVLACWSENPKSLCCSFLHRASCKATQQAAALQASHIGPHAGVQACGAVRPKRDTSTSRGRPCAGASGWDGGRPDKCLCPAALPSGGLQVSISSAAGDAKRRCGWRD</sequence>
<name>A0A368R6G3_SETIT</name>
<gene>
    <name evidence="2" type="ORF">SETIT_5G193300v2</name>
</gene>
<feature type="region of interest" description="Disordered" evidence="1">
    <location>
        <begin position="71"/>
        <end position="96"/>
    </location>
</feature>